<gene>
    <name evidence="3" type="ORF">E4P47_09510</name>
</gene>
<dbReference type="Proteomes" id="UP000297225">
    <property type="component" value="Unassembled WGS sequence"/>
</dbReference>
<dbReference type="InterPro" id="IPR041607">
    <property type="entry name" value="HU-HIG"/>
</dbReference>
<sequence>MSISYRVIKAKSNLPNKEGKNECYRAQVVQNQQVSLDELAKWIEDTSAHSASDVKAIVEHLAEAAVKYLKLGQGVSLGEIGSMTPTVQSDTTETKGEFTYRNIRKVGVRFTPSSVFKKGLEGVHFHDLDAKD</sequence>
<dbReference type="STRING" id="1122973.GCA_000379925_02021"/>
<comment type="caution">
    <text evidence="3">The sequence shown here is derived from an EMBL/GenBank/DDBJ whole genome shotgun (WGS) entry which is preliminary data.</text>
</comment>
<dbReference type="Pfam" id="PF18291">
    <property type="entry name" value="HU-HIG"/>
    <property type="match status" value="1"/>
</dbReference>
<keyword evidence="4" id="KW-1185">Reference proteome</keyword>
<evidence type="ECO:0000259" key="2">
    <source>
        <dbReference type="Pfam" id="PF18291"/>
    </source>
</evidence>
<evidence type="ECO:0000313" key="3">
    <source>
        <dbReference type="EMBL" id="TFH93969.1"/>
    </source>
</evidence>
<evidence type="ECO:0000256" key="1">
    <source>
        <dbReference type="ARBA" id="ARBA00023125"/>
    </source>
</evidence>
<dbReference type="AlphaFoldDB" id="A0A4Y8WNN7"/>
<name>A0A4Y8WNN7_9PORP</name>
<keyword evidence="1" id="KW-0238">DNA-binding</keyword>
<organism evidence="3 4">
    <name type="scientific">Porphyromonas levii</name>
    <dbReference type="NCBI Taxonomy" id="28114"/>
    <lineage>
        <taxon>Bacteria</taxon>
        <taxon>Pseudomonadati</taxon>
        <taxon>Bacteroidota</taxon>
        <taxon>Bacteroidia</taxon>
        <taxon>Bacteroidales</taxon>
        <taxon>Porphyromonadaceae</taxon>
        <taxon>Porphyromonas</taxon>
    </lineage>
</organism>
<feature type="domain" description="HU" evidence="2">
    <location>
        <begin position="1"/>
        <end position="126"/>
    </location>
</feature>
<dbReference type="EMBL" id="SPNC01000234">
    <property type="protein sequence ID" value="TFH93969.1"/>
    <property type="molecule type" value="Genomic_DNA"/>
</dbReference>
<dbReference type="GO" id="GO:0003677">
    <property type="term" value="F:DNA binding"/>
    <property type="evidence" value="ECO:0007669"/>
    <property type="project" value="UniProtKB-KW"/>
</dbReference>
<dbReference type="InterPro" id="IPR010992">
    <property type="entry name" value="IHF-like_DNA-bd_dom_sf"/>
</dbReference>
<dbReference type="NCBIfam" id="TIGR01201">
    <property type="entry name" value="HU_rel"/>
    <property type="match status" value="1"/>
</dbReference>
<dbReference type="GeneID" id="66797796"/>
<accession>A0A4Y8WNN7</accession>
<proteinExistence type="predicted"/>
<dbReference type="SUPFAM" id="SSF47729">
    <property type="entry name" value="IHF-like DNA-binding proteins"/>
    <property type="match status" value="1"/>
</dbReference>
<dbReference type="InterPro" id="IPR005902">
    <property type="entry name" value="HU_DNA-bd_put"/>
</dbReference>
<evidence type="ECO:0000313" key="4">
    <source>
        <dbReference type="Proteomes" id="UP000297225"/>
    </source>
</evidence>
<reference evidence="3 4" key="1">
    <citation type="submission" date="2019-03" db="EMBL/GenBank/DDBJ databases">
        <title>Porphyromonas levii Isolated from the Uterus of Dairy Cows.</title>
        <authorList>
            <person name="Francis A.M."/>
        </authorList>
    </citation>
    <scope>NUCLEOTIDE SEQUENCE [LARGE SCALE GENOMIC DNA]</scope>
    <source>
        <strain evidence="3 4">AF5678</strain>
    </source>
</reference>
<dbReference type="RefSeq" id="WP_018359250.1">
    <property type="nucleotide sequence ID" value="NZ_CP197400.1"/>
</dbReference>
<protein>
    <recommendedName>
        <fullName evidence="2">HU domain-containing protein</fullName>
    </recommendedName>
</protein>